<keyword evidence="14" id="KW-0325">Glycoprotein</keyword>
<keyword evidence="11 16" id="KW-1133">Transmembrane helix</keyword>
<dbReference type="PROSITE" id="PS00108">
    <property type="entry name" value="PROTEIN_KINASE_ST"/>
    <property type="match status" value="2"/>
</dbReference>
<evidence type="ECO:0000256" key="7">
    <source>
        <dbReference type="ARBA" id="ARBA00022737"/>
    </source>
</evidence>
<dbReference type="GO" id="GO:0005886">
    <property type="term" value="C:plasma membrane"/>
    <property type="evidence" value="ECO:0007669"/>
    <property type="project" value="TreeGrafter"/>
</dbReference>
<feature type="transmembrane region" description="Helical" evidence="16">
    <location>
        <begin position="493"/>
        <end position="521"/>
    </location>
</feature>
<keyword evidence="7" id="KW-0677">Repeat</keyword>
<keyword evidence="3" id="KW-0245">EGF-like domain</keyword>
<comment type="subcellular location">
    <subcellularLocation>
        <location evidence="1">Membrane</location>
        <topology evidence="1">Single-pass type I membrane protein</topology>
    </subcellularLocation>
</comment>
<accession>A0A835FJ68</accession>
<gene>
    <name evidence="19" type="ORF">HU200_010766</name>
</gene>
<dbReference type="InterPro" id="IPR000719">
    <property type="entry name" value="Prot_kinase_dom"/>
</dbReference>
<dbReference type="Gene3D" id="3.30.200.20">
    <property type="entry name" value="Phosphorylase Kinase, domain 1"/>
    <property type="match status" value="2"/>
</dbReference>
<dbReference type="FunFam" id="2.10.25.10:FF:000355">
    <property type="entry name" value="Wall-associated receptor kinase 3"/>
    <property type="match status" value="1"/>
</dbReference>
<dbReference type="CDD" id="cd14066">
    <property type="entry name" value="STKc_IRAK"/>
    <property type="match status" value="2"/>
</dbReference>
<dbReference type="SMART" id="SM00181">
    <property type="entry name" value="EGF"/>
    <property type="match status" value="2"/>
</dbReference>
<dbReference type="InterPro" id="IPR001245">
    <property type="entry name" value="Ser-Thr/Tyr_kinase_cat_dom"/>
</dbReference>
<dbReference type="SUPFAM" id="SSF56112">
    <property type="entry name" value="Protein kinase-like (PK-like)"/>
    <property type="match status" value="2"/>
</dbReference>
<dbReference type="InterPro" id="IPR025287">
    <property type="entry name" value="WAK_GUB"/>
</dbReference>
<evidence type="ECO:0000313" key="19">
    <source>
        <dbReference type="EMBL" id="KAF8758101.1"/>
    </source>
</evidence>
<dbReference type="InterPro" id="IPR009030">
    <property type="entry name" value="Growth_fac_rcpt_cys_sf"/>
</dbReference>
<evidence type="ECO:0000256" key="4">
    <source>
        <dbReference type="ARBA" id="ARBA00022679"/>
    </source>
</evidence>
<keyword evidence="9" id="KW-0418">Kinase</keyword>
<dbReference type="EMBL" id="JACEFO010000744">
    <property type="protein sequence ID" value="KAF8758101.1"/>
    <property type="molecule type" value="Genomic_DNA"/>
</dbReference>
<evidence type="ECO:0000256" key="9">
    <source>
        <dbReference type="ARBA" id="ARBA00022777"/>
    </source>
</evidence>
<comment type="caution">
    <text evidence="19">The sequence shown here is derived from an EMBL/GenBank/DDBJ whole genome shotgun (WGS) entry which is preliminary data.</text>
</comment>
<keyword evidence="12 16" id="KW-0472">Membrane</keyword>
<dbReference type="Pfam" id="PF07645">
    <property type="entry name" value="EGF_CA"/>
    <property type="match status" value="1"/>
</dbReference>
<evidence type="ECO:0000256" key="1">
    <source>
        <dbReference type="ARBA" id="ARBA00004479"/>
    </source>
</evidence>
<feature type="binding site" evidence="15">
    <location>
        <position position="1233"/>
    </location>
    <ligand>
        <name>ATP</name>
        <dbReference type="ChEBI" id="CHEBI:30616"/>
    </ligand>
</feature>
<evidence type="ECO:0000256" key="13">
    <source>
        <dbReference type="ARBA" id="ARBA00023157"/>
    </source>
</evidence>
<dbReference type="FunFam" id="1.10.510.10:FF:000084">
    <property type="entry name" value="Wall-associated receptor kinase 2"/>
    <property type="match status" value="2"/>
</dbReference>
<dbReference type="InterPro" id="IPR017441">
    <property type="entry name" value="Protein_kinase_ATP_BS"/>
</dbReference>
<keyword evidence="2" id="KW-0723">Serine/threonine-protein kinase</keyword>
<dbReference type="InterPro" id="IPR008271">
    <property type="entry name" value="Ser/Thr_kinase_AS"/>
</dbReference>
<dbReference type="InterPro" id="IPR000742">
    <property type="entry name" value="EGF"/>
</dbReference>
<dbReference type="GO" id="GO:0004674">
    <property type="term" value="F:protein serine/threonine kinase activity"/>
    <property type="evidence" value="ECO:0007669"/>
    <property type="project" value="UniProtKB-KW"/>
</dbReference>
<evidence type="ECO:0000256" key="6">
    <source>
        <dbReference type="ARBA" id="ARBA00022729"/>
    </source>
</evidence>
<dbReference type="InterPro" id="IPR045274">
    <property type="entry name" value="WAK-like"/>
</dbReference>
<sequence length="1482" mass="161935">MRNLIALMLFIQIAVAATSSSEANITLDGCESKCGNLDVPYPFGTSYGCHRQGGFKVKCDHAYIPHKLFLEGDDMDLEVLEISIQNRMVRARATVWPFAAGNISDMVVKVVPANLQPYVLSTDRNSIVIVGCGFQASVRTMMSSLQGETVFASCAPSYERCRSMRSLTVSLLLLLMQLAAAGMSMITSSAAAAAIALPGCDSKCGGVDVPYPFGTRDGCHRPGFEVTCDRAHQPPKLFLGGGAAAGPEVLELSLRNSTVRVRSAVWSFAAGAAGTTTAAATIDVLPGNNLTHYVLSAARSGVALVGCGFHATAARRGGNAAAAFSSCAPSCPGAKKRELRHGPCDGAGCCEVPIPASTVTSSFDVKFSWLEKNATDRPAWVVPGASVFVVETEWWHDRDNVVPVKLSLLNSGNATGFVIPAVLDWTLNKSSCAAAKGMAEDFGCVSKNSECINSTSSAYGYVCRCSDGYNGNPYVLDGCQGSRRMHIAAGVILNVYTGVFFAMGVGIGMFVSLLVLAAIFATKRLKIHKAKKMREKFFKRNRGLLLRQLVDKDIAERMIFSLEELEKATNKFDEARILGGGGHGTVYKGILSNQRVVAIKMSRFIVQREIDEFINEVAILSQINHRNVVKLFGCCLETEVPLLVYEFIPNGTLYAHLHVDNPQKPLPWKDRLRIAFEVASSLTYLHAAASTSVVHRDIKTSNILLDDRLTAKVSDFGASRGIAIDQSGVTTGIQGTFGYMDPEYYYTRRLTEKSDVYSYGVMLVELLTRKKPTVYISPDGVGLVAHFVTLLSQGKLSEILDEQVIEEGEEEGKQVAEIAAMCLKMQGEDRPTMRSLEMRLQGLQGLDINFSAVEEDQAGCYRDGFNLTCDRSYQPPKLFLGDGATEVTDISISTGTVRIRSAYVNITGLVLPSGDTVTAGGLANRTVWSAGLRSGGPFFLAEEMNKLVVVACNVQVLLLGSGDDIVSACSALCPELITGGDNGTSPAHRYLYYNGGCCQATVPLGYTSYPVEARKLDSTAAIRTNIFYVAERGVNFTIDTAMAEDSPPETLPAVLEWISMSVCYQKSIPVMVDVRIHWFSVIFVDIDECAHPNVHQCYGECINLPGTFECRCPYGTHGNAKKKRGCISMVKSYTGVGVGSTLLLLVVSVRVMKHKFKLRKATKMKEKFFKQNHGLLLQQLVFQRADIAERMIITLAELERATNNFDKTQEVGVGGHGTVYKGILGLNVVAVKKSNIIIQKEIDDFINEVAILSQINHRNVVRLLRCCLETEVPLLVYEFISNGSLSHHLHTKGPSKLSWDDRLRIALEVARALAYLHSAASIPIFHRDIKSSNILLDDSFTAKVSDFGASRYISLNRTEVTVSIQGTMGYVDPTYYYTGKLTDKSDVFSFGVLLIELLTRKKPSVFTCNDGSLVAQFHLLLMEGNLVQIIDPQITEEEDGRVHEVAELAARCTRLKRQERPTMRQVEMELEYASTSYRSKEV</sequence>
<dbReference type="Pfam" id="PF13947">
    <property type="entry name" value="GUB_WAK_bind"/>
    <property type="match status" value="2"/>
</dbReference>
<dbReference type="FunFam" id="3.30.200.20:FF:000043">
    <property type="entry name" value="Wall-associated receptor kinase 2"/>
    <property type="match status" value="2"/>
</dbReference>
<keyword evidence="6 17" id="KW-0732">Signal</keyword>
<evidence type="ECO:0000256" key="10">
    <source>
        <dbReference type="ARBA" id="ARBA00022840"/>
    </source>
</evidence>
<evidence type="ECO:0000259" key="18">
    <source>
        <dbReference type="PROSITE" id="PS50011"/>
    </source>
</evidence>
<feature type="domain" description="Protein kinase" evidence="18">
    <location>
        <begin position="1205"/>
        <end position="1473"/>
    </location>
</feature>
<evidence type="ECO:0000256" key="3">
    <source>
        <dbReference type="ARBA" id="ARBA00022536"/>
    </source>
</evidence>
<evidence type="ECO:0000256" key="16">
    <source>
        <dbReference type="SAM" id="Phobius"/>
    </source>
</evidence>
<dbReference type="Proteomes" id="UP000636709">
    <property type="component" value="Unassembled WGS sequence"/>
</dbReference>
<dbReference type="InterPro" id="IPR049883">
    <property type="entry name" value="NOTCH1_EGF-like"/>
</dbReference>
<keyword evidence="4" id="KW-0808">Transferase</keyword>
<dbReference type="PROSITE" id="PS01187">
    <property type="entry name" value="EGF_CA"/>
    <property type="match status" value="1"/>
</dbReference>
<evidence type="ECO:0000256" key="2">
    <source>
        <dbReference type="ARBA" id="ARBA00022527"/>
    </source>
</evidence>
<dbReference type="PROSITE" id="PS00010">
    <property type="entry name" value="ASX_HYDROXYL"/>
    <property type="match status" value="1"/>
</dbReference>
<dbReference type="Pfam" id="PF07714">
    <property type="entry name" value="PK_Tyr_Ser-Thr"/>
    <property type="match status" value="2"/>
</dbReference>
<evidence type="ECO:0000256" key="15">
    <source>
        <dbReference type="PROSITE-ProRule" id="PRU10141"/>
    </source>
</evidence>
<dbReference type="PANTHER" id="PTHR27005">
    <property type="entry name" value="WALL-ASSOCIATED RECEPTOR KINASE-LIKE 21"/>
    <property type="match status" value="1"/>
</dbReference>
<dbReference type="InterPro" id="IPR001881">
    <property type="entry name" value="EGF-like_Ca-bd_dom"/>
</dbReference>
<dbReference type="PANTHER" id="PTHR27005:SF214">
    <property type="entry name" value="OS08G0501600 PROTEIN"/>
    <property type="match status" value="1"/>
</dbReference>
<dbReference type="InterPro" id="IPR018097">
    <property type="entry name" value="EGF_Ca-bd_CS"/>
</dbReference>
<evidence type="ECO:0000256" key="12">
    <source>
        <dbReference type="ARBA" id="ARBA00023136"/>
    </source>
</evidence>
<feature type="signal peptide" evidence="17">
    <location>
        <begin position="1"/>
        <end position="16"/>
    </location>
</feature>
<keyword evidence="10 15" id="KW-0067">ATP-binding</keyword>
<evidence type="ECO:0000256" key="5">
    <source>
        <dbReference type="ARBA" id="ARBA00022692"/>
    </source>
</evidence>
<evidence type="ECO:0000256" key="8">
    <source>
        <dbReference type="ARBA" id="ARBA00022741"/>
    </source>
</evidence>
<dbReference type="GO" id="GO:0007166">
    <property type="term" value="P:cell surface receptor signaling pathway"/>
    <property type="evidence" value="ECO:0007669"/>
    <property type="project" value="InterPro"/>
</dbReference>
<keyword evidence="13" id="KW-1015">Disulfide bond</keyword>
<feature type="domain" description="Protein kinase" evidence="18">
    <location>
        <begin position="572"/>
        <end position="840"/>
    </location>
</feature>
<evidence type="ECO:0000256" key="17">
    <source>
        <dbReference type="SAM" id="SignalP"/>
    </source>
</evidence>
<dbReference type="Gene3D" id="2.10.25.10">
    <property type="entry name" value="Laminin"/>
    <property type="match status" value="1"/>
</dbReference>
<feature type="binding site" evidence="15">
    <location>
        <position position="600"/>
    </location>
    <ligand>
        <name>ATP</name>
        <dbReference type="ChEBI" id="CHEBI:30616"/>
    </ligand>
</feature>
<dbReference type="GO" id="GO:0005524">
    <property type="term" value="F:ATP binding"/>
    <property type="evidence" value="ECO:0007669"/>
    <property type="project" value="UniProtKB-UniRule"/>
</dbReference>
<keyword evidence="8 15" id="KW-0547">Nucleotide-binding</keyword>
<dbReference type="InterPro" id="IPR000152">
    <property type="entry name" value="EGF-type_Asp/Asn_hydroxyl_site"/>
</dbReference>
<protein>
    <recommendedName>
        <fullName evidence="18">Protein kinase domain-containing protein</fullName>
    </recommendedName>
</protein>
<dbReference type="InterPro" id="IPR011009">
    <property type="entry name" value="Kinase-like_dom_sf"/>
</dbReference>
<dbReference type="Gene3D" id="1.10.510.10">
    <property type="entry name" value="Transferase(Phosphotransferase) domain 1"/>
    <property type="match status" value="2"/>
</dbReference>
<dbReference type="PROSITE" id="PS00107">
    <property type="entry name" value="PROTEIN_KINASE_ATP"/>
    <property type="match status" value="2"/>
</dbReference>
<keyword evidence="5 16" id="KW-0812">Transmembrane</keyword>
<dbReference type="SMART" id="SM00220">
    <property type="entry name" value="S_TKc"/>
    <property type="match status" value="2"/>
</dbReference>
<evidence type="ECO:0000313" key="20">
    <source>
        <dbReference type="Proteomes" id="UP000636709"/>
    </source>
</evidence>
<dbReference type="SMART" id="SM00179">
    <property type="entry name" value="EGF_CA"/>
    <property type="match status" value="1"/>
</dbReference>
<feature type="chain" id="PRO_5032658162" description="Protein kinase domain-containing protein" evidence="17">
    <location>
        <begin position="17"/>
        <end position="1482"/>
    </location>
</feature>
<dbReference type="SUPFAM" id="SSF57184">
    <property type="entry name" value="Growth factor receptor domain"/>
    <property type="match status" value="1"/>
</dbReference>
<dbReference type="GO" id="GO:0030247">
    <property type="term" value="F:polysaccharide binding"/>
    <property type="evidence" value="ECO:0007669"/>
    <property type="project" value="InterPro"/>
</dbReference>
<proteinExistence type="predicted"/>
<organism evidence="19 20">
    <name type="scientific">Digitaria exilis</name>
    <dbReference type="NCBI Taxonomy" id="1010633"/>
    <lineage>
        <taxon>Eukaryota</taxon>
        <taxon>Viridiplantae</taxon>
        <taxon>Streptophyta</taxon>
        <taxon>Embryophyta</taxon>
        <taxon>Tracheophyta</taxon>
        <taxon>Spermatophyta</taxon>
        <taxon>Magnoliopsida</taxon>
        <taxon>Liliopsida</taxon>
        <taxon>Poales</taxon>
        <taxon>Poaceae</taxon>
        <taxon>PACMAD clade</taxon>
        <taxon>Panicoideae</taxon>
        <taxon>Panicodae</taxon>
        <taxon>Paniceae</taxon>
        <taxon>Anthephorinae</taxon>
        <taxon>Digitaria</taxon>
    </lineage>
</organism>
<reference evidence="19" key="1">
    <citation type="submission" date="2020-07" db="EMBL/GenBank/DDBJ databases">
        <title>Genome sequence and genetic diversity analysis of an under-domesticated orphan crop, white fonio (Digitaria exilis).</title>
        <authorList>
            <person name="Bennetzen J.L."/>
            <person name="Chen S."/>
            <person name="Ma X."/>
            <person name="Wang X."/>
            <person name="Yssel A.E.J."/>
            <person name="Chaluvadi S.R."/>
            <person name="Johnson M."/>
            <person name="Gangashetty P."/>
            <person name="Hamidou F."/>
            <person name="Sanogo M.D."/>
            <person name="Zwaenepoel A."/>
            <person name="Wallace J."/>
            <person name="Van De Peer Y."/>
            <person name="Van Deynze A."/>
        </authorList>
    </citation>
    <scope>NUCLEOTIDE SEQUENCE</scope>
    <source>
        <tissue evidence="19">Leaves</tissue>
    </source>
</reference>
<evidence type="ECO:0000256" key="14">
    <source>
        <dbReference type="ARBA" id="ARBA00023180"/>
    </source>
</evidence>
<feature type="transmembrane region" description="Helical" evidence="16">
    <location>
        <begin position="1132"/>
        <end position="1152"/>
    </location>
</feature>
<evidence type="ECO:0000256" key="11">
    <source>
        <dbReference type="ARBA" id="ARBA00022989"/>
    </source>
</evidence>
<dbReference type="GO" id="GO:0005509">
    <property type="term" value="F:calcium ion binding"/>
    <property type="evidence" value="ECO:0007669"/>
    <property type="project" value="InterPro"/>
</dbReference>
<name>A0A835FJ68_9POAL</name>
<dbReference type="PROSITE" id="PS50011">
    <property type="entry name" value="PROTEIN_KINASE_DOM"/>
    <property type="match status" value="2"/>
</dbReference>
<keyword evidence="20" id="KW-1185">Reference proteome</keyword>
<dbReference type="OrthoDB" id="4062651at2759"/>
<dbReference type="CDD" id="cd00054">
    <property type="entry name" value="EGF_CA"/>
    <property type="match status" value="1"/>
</dbReference>